<feature type="transmembrane region" description="Helical" evidence="1">
    <location>
        <begin position="183"/>
        <end position="202"/>
    </location>
</feature>
<evidence type="ECO:0000313" key="2">
    <source>
        <dbReference type="EMBL" id="MEI4800528.1"/>
    </source>
</evidence>
<gene>
    <name evidence="2" type="ORF">WAZ07_04135</name>
</gene>
<evidence type="ECO:0000313" key="3">
    <source>
        <dbReference type="Proteomes" id="UP001372526"/>
    </source>
</evidence>
<protein>
    <submittedName>
        <fullName evidence="2">Uncharacterized protein</fullName>
    </submittedName>
</protein>
<dbReference type="EMBL" id="JBAWSX010000002">
    <property type="protein sequence ID" value="MEI4800528.1"/>
    <property type="molecule type" value="Genomic_DNA"/>
</dbReference>
<feature type="transmembrane region" description="Helical" evidence="1">
    <location>
        <begin position="26"/>
        <end position="46"/>
    </location>
</feature>
<feature type="transmembrane region" description="Helical" evidence="1">
    <location>
        <begin position="153"/>
        <end position="177"/>
    </location>
</feature>
<sequence length="224" mass="25842">MKKSMDFNKKAFAHYMAVYPVNEIRVHVIGLVLLGADVFVLLPAFANPFRLLYVYIVTPPVVFLNLWAIWIAINPRKRQLQYTLFRGVYGIICSVGLLVITQKYAYEVLQLQTPIYFIFSVGLYSFALYHFYKNHIKKLQEPRKKLNVWKKETGSVKVAAFAVGFGQLIANIILSIATQQMGAIVFMCVCTVLSFVFFYMIIELHKYYYLQKHIEGGGKIRIGF</sequence>
<evidence type="ECO:0000256" key="1">
    <source>
        <dbReference type="SAM" id="Phobius"/>
    </source>
</evidence>
<reference evidence="2 3" key="1">
    <citation type="submission" date="2024-01" db="EMBL/GenBank/DDBJ databases">
        <title>Seven novel Bacillus-like species.</title>
        <authorList>
            <person name="Liu G."/>
        </authorList>
    </citation>
    <scope>NUCLEOTIDE SEQUENCE [LARGE SCALE GENOMIC DNA]</scope>
    <source>
        <strain evidence="2 3">FJAT-51639</strain>
    </source>
</reference>
<name>A0ABU8FCW3_9BACI</name>
<feature type="transmembrane region" description="Helical" evidence="1">
    <location>
        <begin position="84"/>
        <end position="102"/>
    </location>
</feature>
<keyword evidence="1" id="KW-1133">Transmembrane helix</keyword>
<keyword evidence="1" id="KW-0812">Transmembrane</keyword>
<dbReference type="Proteomes" id="UP001372526">
    <property type="component" value="Unassembled WGS sequence"/>
</dbReference>
<accession>A0ABU8FCW3</accession>
<keyword evidence="1" id="KW-0472">Membrane</keyword>
<proteinExistence type="predicted"/>
<feature type="transmembrane region" description="Helical" evidence="1">
    <location>
        <begin position="52"/>
        <end position="72"/>
    </location>
</feature>
<dbReference type="RefSeq" id="WP_336471440.1">
    <property type="nucleotide sequence ID" value="NZ_JBAWSX010000002.1"/>
</dbReference>
<organism evidence="2 3">
    <name type="scientific">Bacillus bruguierae</name>
    <dbReference type="NCBI Taxonomy" id="3127667"/>
    <lineage>
        <taxon>Bacteria</taxon>
        <taxon>Bacillati</taxon>
        <taxon>Bacillota</taxon>
        <taxon>Bacilli</taxon>
        <taxon>Bacillales</taxon>
        <taxon>Bacillaceae</taxon>
        <taxon>Bacillus</taxon>
    </lineage>
</organism>
<keyword evidence="3" id="KW-1185">Reference proteome</keyword>
<comment type="caution">
    <text evidence="2">The sequence shown here is derived from an EMBL/GenBank/DDBJ whole genome shotgun (WGS) entry which is preliminary data.</text>
</comment>
<feature type="transmembrane region" description="Helical" evidence="1">
    <location>
        <begin position="114"/>
        <end position="132"/>
    </location>
</feature>